<comment type="caution">
    <text evidence="1">The sequence shown here is derived from an EMBL/GenBank/DDBJ whole genome shotgun (WGS) entry which is preliminary data.</text>
</comment>
<dbReference type="Proteomes" id="UP000287177">
    <property type="component" value="Unassembled WGS sequence"/>
</dbReference>
<evidence type="ECO:0000313" key="1">
    <source>
        <dbReference type="EMBL" id="RWA16823.1"/>
    </source>
</evidence>
<proteinExistence type="predicted"/>
<dbReference type="InterPro" id="IPR038719">
    <property type="entry name" value="Phycobilisome_asu/bsu_sf"/>
</dbReference>
<organism evidence="1 2">
    <name type="scientific">Mycolicibacterium elephantis DSM 44368</name>
    <dbReference type="NCBI Taxonomy" id="1335622"/>
    <lineage>
        <taxon>Bacteria</taxon>
        <taxon>Bacillati</taxon>
        <taxon>Actinomycetota</taxon>
        <taxon>Actinomycetes</taxon>
        <taxon>Mycobacteriales</taxon>
        <taxon>Mycobacteriaceae</taxon>
        <taxon>Mycolicibacterium</taxon>
    </lineage>
</organism>
<protein>
    <recommendedName>
        <fullName evidence="3">Cobalamin-binding protein</fullName>
    </recommendedName>
</protein>
<evidence type="ECO:0000313" key="2">
    <source>
        <dbReference type="Proteomes" id="UP000287177"/>
    </source>
</evidence>
<sequence>MVSGTKAQLVKSTVAELENRFPAMRDYSVAQREHTTEDIAHIIDFLATALYVDDDDLFTTFIVWTAEVLEARGVPATSLIPALDLLSDQLQDFPRTQRLLTAARTALTAKTTSPIA</sequence>
<keyword evidence="2" id="KW-1185">Reference proteome</keyword>
<reference evidence="1 2" key="1">
    <citation type="submission" date="2013-06" db="EMBL/GenBank/DDBJ databases">
        <title>The draft sequence of the Mycobacterium elephantis genome.</title>
        <authorList>
            <person name="Pettersson F.B."/>
            <person name="Das S."/>
            <person name="Dasgupta S."/>
            <person name="Bhattacharya A."/>
            <person name="Kirsebom L.A."/>
        </authorList>
    </citation>
    <scope>NUCLEOTIDE SEQUENCE [LARGE SCALE GENOMIC DNA]</scope>
    <source>
        <strain evidence="1 2">DSM 44368</strain>
    </source>
</reference>
<dbReference type="EMBL" id="ATDN01000045">
    <property type="protein sequence ID" value="RWA16823.1"/>
    <property type="molecule type" value="Genomic_DNA"/>
</dbReference>
<dbReference type="Gene3D" id="1.10.490.20">
    <property type="entry name" value="Phycocyanins"/>
    <property type="match status" value="1"/>
</dbReference>
<dbReference type="AlphaFoldDB" id="A0A439DNJ9"/>
<accession>A0A439DNJ9</accession>
<evidence type="ECO:0008006" key="3">
    <source>
        <dbReference type="Google" id="ProtNLM"/>
    </source>
</evidence>
<gene>
    <name evidence="1" type="ORF">MELE44368_06280</name>
</gene>
<name>A0A439DNJ9_9MYCO</name>